<sequence length="773" mass="84490">MGEVEAGGGWLLGRRHCRVQRPDLPGPVGAGCPAGPSARLPAHSPCALHSKPSRGPWQPAQPHDHRTPGRRPGQTPPMSGAIFAPPEGPGALDTASGHPLLCPLCHAQYQRPCLLDCFHHVCAGCLRGRAADGRLACPLCQHQTVVKGPSGIPPVDRLLQFLVDSSGDSLEVVHCANCDLECSKQDSETTYFCNTCGQPLCARCREETHRARMFARHDIVALGQRSRDVLQKCPQHAEPYIMFSTDKKSLLCIRCFRDMQGESRAHCVDLESAYVQGCERLEQAVLGVKALQTATREAIALLQTMVEEVRCSAAEEEAAIHSLFGSMQDKLADRKALLLQVVQSQYEEKDKAFKEQLSHLAALLPTLQVHLVICSSFLSLANKAQFLDLGYELIERLQGIATRPHRLQPAQSSKIVSDHRAEFSRCLEPLLLPPPGPHRAAGAGGGTHTLAGGSGPKGLGVPGCPSPVGKVLGPAVQKPTLHRSISTKVLLAEGEDTPFMEHCRHFENAYRRLQADTQSLKDQVQELHRDLTKHHSLIKAEIMGDILHRALQVDARIAAQHASVEGRRAVFQELWEETYQRVADEQEIYEGPGQPLPVHPALELTPVPVGIGNQGPTNQTRKPPLLFPLAPDRASQLLTGPQTTRLRSESTQLRDLVQLKQENARLTAITKHITPYVRSIAKVKERLEPRFQAPVDEECQHLQNVREDGTGEEMQARGDPVCATDKREQTSEPRGGGPSLDGPPGEPAPKNRDPHGPKPKNGGDGPPRREHPT</sequence>
<feature type="domain" description="RING-type" evidence="10">
    <location>
        <begin position="102"/>
        <end position="141"/>
    </location>
</feature>
<feature type="coiled-coil region" evidence="8">
    <location>
        <begin position="503"/>
        <end position="530"/>
    </location>
</feature>
<dbReference type="Proteomes" id="UP000504628">
    <property type="component" value="Chromosome 5"/>
</dbReference>
<dbReference type="OrthoDB" id="9049620at2759"/>
<dbReference type="GO" id="GO:0048471">
    <property type="term" value="C:perinuclear region of cytoplasm"/>
    <property type="evidence" value="ECO:0007669"/>
    <property type="project" value="TreeGrafter"/>
</dbReference>
<evidence type="ECO:0000313" key="13">
    <source>
        <dbReference type="RefSeq" id="XP_035881135.1"/>
    </source>
</evidence>
<dbReference type="Gene3D" id="3.30.40.10">
    <property type="entry name" value="Zinc/RING finger domain, C3HC4 (zinc finger)"/>
    <property type="match status" value="1"/>
</dbReference>
<dbReference type="InterPro" id="IPR001841">
    <property type="entry name" value="Znf_RING"/>
</dbReference>
<evidence type="ECO:0000256" key="2">
    <source>
        <dbReference type="ARBA" id="ARBA00021526"/>
    </source>
</evidence>
<feature type="region of interest" description="Disordered" evidence="9">
    <location>
        <begin position="43"/>
        <end position="90"/>
    </location>
</feature>
<dbReference type="GO" id="GO:1905026">
    <property type="term" value="P:positive regulation of membrane repolarization during ventricular cardiac muscle cell action potential"/>
    <property type="evidence" value="ECO:0007669"/>
    <property type="project" value="UniProtKB-ARBA"/>
</dbReference>
<dbReference type="GO" id="GO:0008270">
    <property type="term" value="F:zinc ion binding"/>
    <property type="evidence" value="ECO:0007669"/>
    <property type="project" value="UniProtKB-KW"/>
</dbReference>
<dbReference type="GO" id="GO:0055117">
    <property type="term" value="P:regulation of cardiac muscle contraction"/>
    <property type="evidence" value="ECO:0007669"/>
    <property type="project" value="TreeGrafter"/>
</dbReference>
<dbReference type="PROSITE" id="PS50119">
    <property type="entry name" value="ZF_BBOX"/>
    <property type="match status" value="1"/>
</dbReference>
<dbReference type="InterPro" id="IPR039320">
    <property type="entry name" value="RNF207"/>
</dbReference>
<dbReference type="GO" id="GO:0030544">
    <property type="term" value="F:Hsp70 protein binding"/>
    <property type="evidence" value="ECO:0007669"/>
    <property type="project" value="InterPro"/>
</dbReference>
<name>A0A7E6DQR5_9CHIR</name>
<dbReference type="PROSITE" id="PS50089">
    <property type="entry name" value="ZF_RING_2"/>
    <property type="match status" value="1"/>
</dbReference>
<feature type="region of interest" description="Disordered" evidence="9">
    <location>
        <begin position="704"/>
        <end position="773"/>
    </location>
</feature>
<accession>A0A7E6DQR5</accession>
<dbReference type="GeneID" id="114496255"/>
<keyword evidence="5 7" id="KW-0863">Zinc-finger</keyword>
<comment type="subcellular location">
    <subcellularLocation>
        <location evidence="1">Cytoplasm</location>
    </subcellularLocation>
</comment>
<dbReference type="CTD" id="388591"/>
<dbReference type="GO" id="GO:0044325">
    <property type="term" value="F:transmembrane transporter binding"/>
    <property type="evidence" value="ECO:0007669"/>
    <property type="project" value="TreeGrafter"/>
</dbReference>
<evidence type="ECO:0000256" key="6">
    <source>
        <dbReference type="ARBA" id="ARBA00022833"/>
    </source>
</evidence>
<dbReference type="PANTHER" id="PTHR22635:SF0">
    <property type="entry name" value="RING FINGER PROTEIN 207"/>
    <property type="match status" value="1"/>
</dbReference>
<evidence type="ECO:0000256" key="3">
    <source>
        <dbReference type="ARBA" id="ARBA00022490"/>
    </source>
</evidence>
<dbReference type="InterPro" id="IPR013083">
    <property type="entry name" value="Znf_RING/FYVE/PHD"/>
</dbReference>
<reference evidence="13" key="1">
    <citation type="submission" date="2025-08" db="UniProtKB">
        <authorList>
            <consortium name="RefSeq"/>
        </authorList>
    </citation>
    <scope>IDENTIFICATION</scope>
    <source>
        <tissue evidence="13">Muscle</tissue>
    </source>
</reference>
<dbReference type="RefSeq" id="XP_035881135.1">
    <property type="nucleotide sequence ID" value="XM_036025242.1"/>
</dbReference>
<evidence type="ECO:0000256" key="7">
    <source>
        <dbReference type="PROSITE-ProRule" id="PRU00024"/>
    </source>
</evidence>
<dbReference type="InParanoid" id="A0A7E6DQR5"/>
<dbReference type="Pfam" id="PF00643">
    <property type="entry name" value="zf-B_box"/>
    <property type="match status" value="1"/>
</dbReference>
<dbReference type="Gene3D" id="3.30.160.60">
    <property type="entry name" value="Classic Zinc Finger"/>
    <property type="match status" value="1"/>
</dbReference>
<keyword evidence="8" id="KW-0175">Coiled coil</keyword>
<evidence type="ECO:0000256" key="1">
    <source>
        <dbReference type="ARBA" id="ARBA00004496"/>
    </source>
</evidence>
<evidence type="ECO:0000259" key="10">
    <source>
        <dbReference type="PROSITE" id="PS50089"/>
    </source>
</evidence>
<dbReference type="FunFam" id="3.30.40.10:FF:000478">
    <property type="entry name" value="Ring finger protein 207"/>
    <property type="match status" value="1"/>
</dbReference>
<evidence type="ECO:0000259" key="11">
    <source>
        <dbReference type="PROSITE" id="PS50119"/>
    </source>
</evidence>
<keyword evidence="4" id="KW-0479">Metal-binding</keyword>
<keyword evidence="6" id="KW-0862">Zinc</keyword>
<dbReference type="GO" id="GO:1901207">
    <property type="term" value="P:regulation of heart looping"/>
    <property type="evidence" value="ECO:0007669"/>
    <property type="project" value="TreeGrafter"/>
</dbReference>
<organism evidence="12 13">
    <name type="scientific">Phyllostomus discolor</name>
    <name type="common">pale spear-nosed bat</name>
    <dbReference type="NCBI Taxonomy" id="89673"/>
    <lineage>
        <taxon>Eukaryota</taxon>
        <taxon>Metazoa</taxon>
        <taxon>Chordata</taxon>
        <taxon>Craniata</taxon>
        <taxon>Vertebrata</taxon>
        <taxon>Euteleostomi</taxon>
        <taxon>Mammalia</taxon>
        <taxon>Eutheria</taxon>
        <taxon>Laurasiatheria</taxon>
        <taxon>Chiroptera</taxon>
        <taxon>Yangochiroptera</taxon>
        <taxon>Phyllostomidae</taxon>
        <taxon>Phyllostominae</taxon>
        <taxon>Phyllostomus</taxon>
    </lineage>
</organism>
<gene>
    <name evidence="13" type="primary">RNF207</name>
</gene>
<evidence type="ECO:0000256" key="4">
    <source>
        <dbReference type="ARBA" id="ARBA00022723"/>
    </source>
</evidence>
<dbReference type="SMART" id="SM00336">
    <property type="entry name" value="BBOX"/>
    <property type="match status" value="1"/>
</dbReference>
<dbReference type="Gene3D" id="1.20.58.1540">
    <property type="entry name" value="Actin interacting protein 3, C-terminal domain"/>
    <property type="match status" value="1"/>
</dbReference>
<keyword evidence="3" id="KW-0963">Cytoplasm</keyword>
<evidence type="ECO:0000256" key="5">
    <source>
        <dbReference type="ARBA" id="ARBA00022771"/>
    </source>
</evidence>
<dbReference type="CDD" id="cd19814">
    <property type="entry name" value="Bbox1_RNF207-like"/>
    <property type="match status" value="1"/>
</dbReference>
<dbReference type="KEGG" id="pdic:114496255"/>
<dbReference type="PROSITE" id="PS00518">
    <property type="entry name" value="ZF_RING_1"/>
    <property type="match status" value="1"/>
</dbReference>
<dbReference type="SUPFAM" id="SSF57850">
    <property type="entry name" value="RING/U-box"/>
    <property type="match status" value="1"/>
</dbReference>
<feature type="domain" description="B box-type" evidence="11">
    <location>
        <begin position="170"/>
        <end position="222"/>
    </location>
</feature>
<proteinExistence type="predicted"/>
<dbReference type="InterPro" id="IPR017907">
    <property type="entry name" value="Znf_RING_CS"/>
</dbReference>
<dbReference type="InterPro" id="IPR000315">
    <property type="entry name" value="Znf_B-box"/>
</dbReference>
<dbReference type="AlphaFoldDB" id="A0A7E6DQR5"/>
<evidence type="ECO:0000256" key="9">
    <source>
        <dbReference type="SAM" id="MobiDB-lite"/>
    </source>
</evidence>
<dbReference type="SMART" id="SM00184">
    <property type="entry name" value="RING"/>
    <property type="match status" value="1"/>
</dbReference>
<dbReference type="FunCoup" id="A0A7E6DQR5">
    <property type="interactions" value="34"/>
</dbReference>
<protein>
    <recommendedName>
        <fullName evidence="2">RING finger protein 207</fullName>
    </recommendedName>
</protein>
<evidence type="ECO:0000313" key="12">
    <source>
        <dbReference type="Proteomes" id="UP000504628"/>
    </source>
</evidence>
<keyword evidence="12" id="KW-1185">Reference proteome</keyword>
<dbReference type="PANTHER" id="PTHR22635">
    <property type="entry name" value="RING FINGER PROTEIN 207"/>
    <property type="match status" value="1"/>
</dbReference>
<evidence type="ECO:0000256" key="8">
    <source>
        <dbReference type="SAM" id="Coils"/>
    </source>
</evidence>